<protein>
    <submittedName>
        <fullName evidence="2">Uncharacterized protein</fullName>
    </submittedName>
</protein>
<evidence type="ECO:0000313" key="3">
    <source>
        <dbReference type="Proteomes" id="UP001066276"/>
    </source>
</evidence>
<dbReference type="AlphaFoldDB" id="A0AAV7LQS1"/>
<name>A0AAV7LQS1_PLEWA</name>
<accession>A0AAV7LQS1</accession>
<evidence type="ECO:0000256" key="1">
    <source>
        <dbReference type="SAM" id="MobiDB-lite"/>
    </source>
</evidence>
<comment type="caution">
    <text evidence="2">The sequence shown here is derived from an EMBL/GenBank/DDBJ whole genome shotgun (WGS) entry which is preliminary data.</text>
</comment>
<reference evidence="2" key="1">
    <citation type="journal article" date="2022" name="bioRxiv">
        <title>Sequencing and chromosome-scale assembly of the giantPleurodeles waltlgenome.</title>
        <authorList>
            <person name="Brown T."/>
            <person name="Elewa A."/>
            <person name="Iarovenko S."/>
            <person name="Subramanian E."/>
            <person name="Araus A.J."/>
            <person name="Petzold A."/>
            <person name="Susuki M."/>
            <person name="Suzuki K.-i.T."/>
            <person name="Hayashi T."/>
            <person name="Toyoda A."/>
            <person name="Oliveira C."/>
            <person name="Osipova E."/>
            <person name="Leigh N.D."/>
            <person name="Simon A."/>
            <person name="Yun M.H."/>
        </authorList>
    </citation>
    <scope>NUCLEOTIDE SEQUENCE</scope>
    <source>
        <strain evidence="2">20211129_DDA</strain>
        <tissue evidence="2">Liver</tissue>
    </source>
</reference>
<proteinExistence type="predicted"/>
<keyword evidence="3" id="KW-1185">Reference proteome</keyword>
<evidence type="ECO:0000313" key="2">
    <source>
        <dbReference type="EMBL" id="KAJ1092762.1"/>
    </source>
</evidence>
<organism evidence="2 3">
    <name type="scientific">Pleurodeles waltl</name>
    <name type="common">Iberian ribbed newt</name>
    <dbReference type="NCBI Taxonomy" id="8319"/>
    <lineage>
        <taxon>Eukaryota</taxon>
        <taxon>Metazoa</taxon>
        <taxon>Chordata</taxon>
        <taxon>Craniata</taxon>
        <taxon>Vertebrata</taxon>
        <taxon>Euteleostomi</taxon>
        <taxon>Amphibia</taxon>
        <taxon>Batrachia</taxon>
        <taxon>Caudata</taxon>
        <taxon>Salamandroidea</taxon>
        <taxon>Salamandridae</taxon>
        <taxon>Pleurodelinae</taxon>
        <taxon>Pleurodeles</taxon>
    </lineage>
</organism>
<feature type="region of interest" description="Disordered" evidence="1">
    <location>
        <begin position="1"/>
        <end position="38"/>
    </location>
</feature>
<sequence>MQTNKNVIYAQPVQPLAQTEKEGDQGSKAPEKGTEDPIPSLKDLMVAIQGSKVGVIHKIDSVAVEVSLLQADLHKVLDRVVTKEKNIEALQTEVSRLHTTVSDQQKLTAWLDERAEDSEGQSADLFLEEWITTVLKPKRLSKFFLIERAYRALVPLPKPGAPTCDDSPPLQFLGPRYYSAVYLNMGPPAVPGLTYFHIPTLHPMSDNEKQRKMFTADRKDCIALNLKYGLLFPA</sequence>
<dbReference type="Proteomes" id="UP001066276">
    <property type="component" value="Chromosome 11"/>
</dbReference>
<gene>
    <name evidence="2" type="ORF">NDU88_005872</name>
</gene>
<dbReference type="EMBL" id="JANPWB010000015">
    <property type="protein sequence ID" value="KAJ1092762.1"/>
    <property type="molecule type" value="Genomic_DNA"/>
</dbReference>
<feature type="compositionally biased region" description="Basic and acidic residues" evidence="1">
    <location>
        <begin position="19"/>
        <end position="35"/>
    </location>
</feature>